<gene>
    <name evidence="5" type="ORF">WR25_12948</name>
</gene>
<dbReference type="PROSITE" id="PS50296">
    <property type="entry name" value="SUI1"/>
    <property type="match status" value="1"/>
</dbReference>
<dbReference type="Pfam" id="PF21023">
    <property type="entry name" value="DENR_N"/>
    <property type="match status" value="1"/>
</dbReference>
<evidence type="ECO:0000256" key="1">
    <source>
        <dbReference type="ARBA" id="ARBA00007514"/>
    </source>
</evidence>
<dbReference type="NCBIfam" id="TIGR01159">
    <property type="entry name" value="DRP1"/>
    <property type="match status" value="1"/>
</dbReference>
<name>A0A2A2K328_9BILA</name>
<organism evidence="5 6">
    <name type="scientific">Diploscapter pachys</name>
    <dbReference type="NCBI Taxonomy" id="2018661"/>
    <lineage>
        <taxon>Eukaryota</taxon>
        <taxon>Metazoa</taxon>
        <taxon>Ecdysozoa</taxon>
        <taxon>Nematoda</taxon>
        <taxon>Chromadorea</taxon>
        <taxon>Rhabditida</taxon>
        <taxon>Rhabditina</taxon>
        <taxon>Rhabditomorpha</taxon>
        <taxon>Rhabditoidea</taxon>
        <taxon>Rhabditidae</taxon>
        <taxon>Diploscapter</taxon>
    </lineage>
</organism>
<dbReference type="AlphaFoldDB" id="A0A2A2K328"/>
<dbReference type="Gene3D" id="3.30.780.10">
    <property type="entry name" value="SUI1-like domain"/>
    <property type="match status" value="1"/>
</dbReference>
<sequence>MSEEGDVAVEHMASEGLDSTPTVCLAPGPTEGVAYPLKVTYCGACSMPFEYCEYSGMADACRVWATEHAPELLEGLNVDDKDDEGDEGDEKKKSRRGGRGIVKPKVEKKKPEGNGKVTLLREPRGKKSVTVIKGLAGFDIDLKVAAKTFSQKFACGSSVRGTDEIVIQGDVKDDLFDLIPAKWPAISEENIEDLGEKGDKKK</sequence>
<dbReference type="GO" id="GO:0001731">
    <property type="term" value="P:formation of translation preinitiation complex"/>
    <property type="evidence" value="ECO:0007669"/>
    <property type="project" value="TreeGrafter"/>
</dbReference>
<evidence type="ECO:0000256" key="3">
    <source>
        <dbReference type="SAM" id="MobiDB-lite"/>
    </source>
</evidence>
<reference evidence="5 6" key="1">
    <citation type="journal article" date="2017" name="Curr. Biol.">
        <title>Genome architecture and evolution of a unichromosomal asexual nematode.</title>
        <authorList>
            <person name="Fradin H."/>
            <person name="Zegar C."/>
            <person name="Gutwein M."/>
            <person name="Lucas J."/>
            <person name="Kovtun M."/>
            <person name="Corcoran D."/>
            <person name="Baugh L.R."/>
            <person name="Kiontke K."/>
            <person name="Gunsalus K."/>
            <person name="Fitch D.H."/>
            <person name="Piano F."/>
        </authorList>
    </citation>
    <scope>NUCLEOTIDE SEQUENCE [LARGE SCALE GENOMIC DNA]</scope>
    <source>
        <strain evidence="5">PF1309</strain>
    </source>
</reference>
<dbReference type="InterPro" id="IPR036877">
    <property type="entry name" value="SUI1_dom_sf"/>
</dbReference>
<feature type="region of interest" description="Disordered" evidence="3">
    <location>
        <begin position="75"/>
        <end position="116"/>
    </location>
</feature>
<comment type="caution">
    <text evidence="5">The sequence shown here is derived from an EMBL/GenBank/DDBJ whole genome shotgun (WGS) entry which is preliminary data.</text>
</comment>
<evidence type="ECO:0000259" key="4">
    <source>
        <dbReference type="PROSITE" id="PS50296"/>
    </source>
</evidence>
<dbReference type="GO" id="GO:0002188">
    <property type="term" value="P:translation reinitiation"/>
    <property type="evidence" value="ECO:0007669"/>
    <property type="project" value="TreeGrafter"/>
</dbReference>
<dbReference type="EMBL" id="LIAE01009773">
    <property type="protein sequence ID" value="PAV68292.1"/>
    <property type="molecule type" value="Genomic_DNA"/>
</dbReference>
<dbReference type="Pfam" id="PF01253">
    <property type="entry name" value="SUI1"/>
    <property type="match status" value="1"/>
</dbReference>
<dbReference type="PANTHER" id="PTHR12789">
    <property type="entry name" value="DENSITY-REGULATED PROTEIN HOMOLOG"/>
    <property type="match status" value="1"/>
</dbReference>
<dbReference type="FunFam" id="3.30.780.10:FF:000004">
    <property type="entry name" value="density-regulated protein-like"/>
    <property type="match status" value="1"/>
</dbReference>
<dbReference type="InterPro" id="IPR048517">
    <property type="entry name" value="DENR_N"/>
</dbReference>
<proteinExistence type="inferred from homology"/>
<dbReference type="OrthoDB" id="277199at2759"/>
<dbReference type="GO" id="GO:0003743">
    <property type="term" value="F:translation initiation factor activity"/>
    <property type="evidence" value="ECO:0007669"/>
    <property type="project" value="InterPro"/>
</dbReference>
<dbReference type="InterPro" id="IPR001950">
    <property type="entry name" value="SUI1"/>
</dbReference>
<protein>
    <recommendedName>
        <fullName evidence="2">Density-regulated protein</fullName>
    </recommendedName>
</protein>
<comment type="similarity">
    <text evidence="1 2">Belongs to the DENR family.</text>
</comment>
<dbReference type="InterPro" id="IPR005873">
    <property type="entry name" value="DENR_eukaryotes"/>
</dbReference>
<evidence type="ECO:0000256" key="2">
    <source>
        <dbReference type="RuleBase" id="RU361273"/>
    </source>
</evidence>
<dbReference type="Proteomes" id="UP000218231">
    <property type="component" value="Unassembled WGS sequence"/>
</dbReference>
<feature type="domain" description="SUI1" evidence="4">
    <location>
        <begin position="124"/>
        <end position="183"/>
    </location>
</feature>
<evidence type="ECO:0000313" key="6">
    <source>
        <dbReference type="Proteomes" id="UP000218231"/>
    </source>
</evidence>
<keyword evidence="6" id="KW-1185">Reference proteome</keyword>
<dbReference type="PANTHER" id="PTHR12789:SF0">
    <property type="entry name" value="DENSITY-REGULATED PROTEIN"/>
    <property type="match status" value="1"/>
</dbReference>
<dbReference type="GO" id="GO:0003729">
    <property type="term" value="F:mRNA binding"/>
    <property type="evidence" value="ECO:0007669"/>
    <property type="project" value="TreeGrafter"/>
</dbReference>
<dbReference type="CDD" id="cd11607">
    <property type="entry name" value="DENR_C"/>
    <property type="match status" value="1"/>
</dbReference>
<dbReference type="InterPro" id="IPR046447">
    <property type="entry name" value="DENR_C"/>
</dbReference>
<dbReference type="STRING" id="2018661.A0A2A2K328"/>
<dbReference type="SUPFAM" id="SSF55159">
    <property type="entry name" value="eIF1-like"/>
    <property type="match status" value="1"/>
</dbReference>
<evidence type="ECO:0000313" key="5">
    <source>
        <dbReference type="EMBL" id="PAV68292.1"/>
    </source>
</evidence>
<accession>A0A2A2K328</accession>
<dbReference type="InterPro" id="IPR050318">
    <property type="entry name" value="DENR/SUI1_TIF"/>
</dbReference>